<dbReference type="RefSeq" id="WP_021703292.1">
    <property type="nucleotide sequence ID" value="NZ_BATJ01000001.1"/>
</dbReference>
<sequence length="177" mass="19951">MATDNNPFFSRWSRRKLDPQSQAADEHGVNQTEVTENASDVPIMEQTPDDSPDKDPQETRDLSVAELLVSGATATTKKAALRKLFLSGEFSEVDRLNDYDHDYSAVKPLSTDVAEKLREWLNEHEEEPPHKVAEERISTKVEKEEAAELHSDLSSIQTQHNQDVSDEEVGQNIPHKS</sequence>
<accession>U2ZV49</accession>
<dbReference type="Pfam" id="PF11748">
    <property type="entry name" value="DUF3306"/>
    <property type="match status" value="1"/>
</dbReference>
<feature type="compositionally biased region" description="Basic and acidic residues" evidence="1">
    <location>
        <begin position="122"/>
        <end position="151"/>
    </location>
</feature>
<evidence type="ECO:0000256" key="1">
    <source>
        <dbReference type="SAM" id="MobiDB-lite"/>
    </source>
</evidence>
<name>U2ZV49_VIBPR</name>
<feature type="compositionally biased region" description="Polar residues" evidence="1">
    <location>
        <begin position="19"/>
        <end position="38"/>
    </location>
</feature>
<organism evidence="2 3">
    <name type="scientific">Vibrio proteolyticus NBRC 13287</name>
    <dbReference type="NCBI Taxonomy" id="1219065"/>
    <lineage>
        <taxon>Bacteria</taxon>
        <taxon>Pseudomonadati</taxon>
        <taxon>Pseudomonadota</taxon>
        <taxon>Gammaproteobacteria</taxon>
        <taxon>Vibrionales</taxon>
        <taxon>Vibrionaceae</taxon>
        <taxon>Vibrio</taxon>
    </lineage>
</organism>
<protein>
    <recommendedName>
        <fullName evidence="4">DUF3306 domain-containing protein</fullName>
    </recommendedName>
</protein>
<feature type="region of interest" description="Disordered" evidence="1">
    <location>
        <begin position="1"/>
        <end position="60"/>
    </location>
</feature>
<feature type="region of interest" description="Disordered" evidence="1">
    <location>
        <begin position="122"/>
        <end position="177"/>
    </location>
</feature>
<dbReference type="Proteomes" id="UP000016570">
    <property type="component" value="Unassembled WGS sequence"/>
</dbReference>
<proteinExistence type="predicted"/>
<dbReference type="InterPro" id="IPR021735">
    <property type="entry name" value="DUF3306"/>
</dbReference>
<gene>
    <name evidence="2" type="ORF">VPR01S_01_00720</name>
</gene>
<dbReference type="AlphaFoldDB" id="U2ZV49"/>
<comment type="caution">
    <text evidence="2">The sequence shown here is derived from an EMBL/GenBank/DDBJ whole genome shotgun (WGS) entry which is preliminary data.</text>
</comment>
<dbReference type="EMBL" id="BATJ01000001">
    <property type="protein sequence ID" value="GAD65300.1"/>
    <property type="molecule type" value="Genomic_DNA"/>
</dbReference>
<keyword evidence="3" id="KW-1185">Reference proteome</keyword>
<evidence type="ECO:0000313" key="3">
    <source>
        <dbReference type="Proteomes" id="UP000016570"/>
    </source>
</evidence>
<feature type="compositionally biased region" description="Polar residues" evidence="1">
    <location>
        <begin position="152"/>
        <end position="162"/>
    </location>
</feature>
<feature type="compositionally biased region" description="Basic and acidic residues" evidence="1">
    <location>
        <begin position="51"/>
        <end position="60"/>
    </location>
</feature>
<evidence type="ECO:0000313" key="2">
    <source>
        <dbReference type="EMBL" id="GAD65300.1"/>
    </source>
</evidence>
<reference evidence="2 3" key="1">
    <citation type="submission" date="2013-09" db="EMBL/GenBank/DDBJ databases">
        <title>Whole genome shotgun sequence of Vibrio proteolyticus NBRC 13287.</title>
        <authorList>
            <person name="Isaki S."/>
            <person name="Hosoyama A."/>
            <person name="Numata M."/>
            <person name="Hashimoto M."/>
            <person name="Hosoyama Y."/>
            <person name="Tsuchikane K."/>
            <person name="Noguchi M."/>
            <person name="Hirakata S."/>
            <person name="Ichikawa N."/>
            <person name="Ohji S."/>
            <person name="Yamazoe A."/>
            <person name="Fujita N."/>
        </authorList>
    </citation>
    <scope>NUCLEOTIDE SEQUENCE [LARGE SCALE GENOMIC DNA]</scope>
    <source>
        <strain evidence="2 3">NBRC 13287</strain>
    </source>
</reference>
<dbReference type="STRING" id="1219065.VPR01S_01_00720"/>
<evidence type="ECO:0008006" key="4">
    <source>
        <dbReference type="Google" id="ProtNLM"/>
    </source>
</evidence>
<dbReference type="eggNOG" id="ENOG5032ZGA">
    <property type="taxonomic scope" value="Bacteria"/>
</dbReference>